<dbReference type="Pfam" id="PF13673">
    <property type="entry name" value="Acetyltransf_10"/>
    <property type="match status" value="1"/>
</dbReference>
<dbReference type="RefSeq" id="WP_142893399.1">
    <property type="nucleotide sequence ID" value="NZ_ML660163.1"/>
</dbReference>
<dbReference type="Gene3D" id="3.40.630.30">
    <property type="match status" value="1"/>
</dbReference>
<keyword evidence="5" id="KW-1185">Reference proteome</keyword>
<dbReference type="EMBL" id="VIKS01000006">
    <property type="protein sequence ID" value="TQV87738.1"/>
    <property type="molecule type" value="Genomic_DNA"/>
</dbReference>
<dbReference type="Proteomes" id="UP000315439">
    <property type="component" value="Unassembled WGS sequence"/>
</dbReference>
<name>A0A545UE57_9GAMM</name>
<keyword evidence="1 4" id="KW-0808">Transferase</keyword>
<protein>
    <submittedName>
        <fullName evidence="4">GNAT family N-acetyltransferase</fullName>
    </submittedName>
</protein>
<evidence type="ECO:0000259" key="3">
    <source>
        <dbReference type="PROSITE" id="PS51186"/>
    </source>
</evidence>
<organism evidence="4 5">
    <name type="scientific">Aliikangiella coralliicola</name>
    <dbReference type="NCBI Taxonomy" id="2592383"/>
    <lineage>
        <taxon>Bacteria</taxon>
        <taxon>Pseudomonadati</taxon>
        <taxon>Pseudomonadota</taxon>
        <taxon>Gammaproteobacteria</taxon>
        <taxon>Oceanospirillales</taxon>
        <taxon>Pleioneaceae</taxon>
        <taxon>Aliikangiella</taxon>
    </lineage>
</organism>
<keyword evidence="2" id="KW-0012">Acyltransferase</keyword>
<sequence>MSLEIQLRNAVDADIPFLLSLRNATMNDYLEEAGIPTDEKSHLIRIQYRFDDAQIVCHADKPIGLFKYYVDDNGWHVTQIQILPTYQGNGIGATLIKNLQQQASEKQSTVTLGVLKSNPALRLYQKLGFIIIDENDEEFLMRYESVTD</sequence>
<comment type="caution">
    <text evidence="4">The sequence shown here is derived from an EMBL/GenBank/DDBJ whole genome shotgun (WGS) entry which is preliminary data.</text>
</comment>
<evidence type="ECO:0000256" key="2">
    <source>
        <dbReference type="ARBA" id="ARBA00023315"/>
    </source>
</evidence>
<dbReference type="SUPFAM" id="SSF55729">
    <property type="entry name" value="Acyl-CoA N-acyltransferases (Nat)"/>
    <property type="match status" value="1"/>
</dbReference>
<dbReference type="InterPro" id="IPR000182">
    <property type="entry name" value="GNAT_dom"/>
</dbReference>
<evidence type="ECO:0000313" key="4">
    <source>
        <dbReference type="EMBL" id="TQV87738.1"/>
    </source>
</evidence>
<dbReference type="AlphaFoldDB" id="A0A545UE57"/>
<reference evidence="4 5" key="1">
    <citation type="submission" date="2019-07" db="EMBL/GenBank/DDBJ databases">
        <title>Draft genome for Aliikangiella sp. M105.</title>
        <authorList>
            <person name="Wang G."/>
        </authorList>
    </citation>
    <scope>NUCLEOTIDE SEQUENCE [LARGE SCALE GENOMIC DNA]</scope>
    <source>
        <strain evidence="4 5">M105</strain>
    </source>
</reference>
<dbReference type="OrthoDB" id="6871659at2"/>
<dbReference type="PANTHER" id="PTHR43800:SF1">
    <property type="entry name" value="PEPTIDYL-LYSINE N-ACETYLTRANSFERASE YJAB"/>
    <property type="match status" value="1"/>
</dbReference>
<evidence type="ECO:0000256" key="1">
    <source>
        <dbReference type="ARBA" id="ARBA00022679"/>
    </source>
</evidence>
<evidence type="ECO:0000313" key="5">
    <source>
        <dbReference type="Proteomes" id="UP000315439"/>
    </source>
</evidence>
<proteinExistence type="predicted"/>
<dbReference type="PANTHER" id="PTHR43800">
    <property type="entry name" value="PEPTIDYL-LYSINE N-ACETYLTRANSFERASE YJAB"/>
    <property type="match status" value="1"/>
</dbReference>
<accession>A0A545UE57</accession>
<gene>
    <name evidence="4" type="ORF">FLL46_10150</name>
</gene>
<feature type="domain" description="N-acetyltransferase" evidence="3">
    <location>
        <begin position="5"/>
        <end position="148"/>
    </location>
</feature>
<dbReference type="PROSITE" id="PS51186">
    <property type="entry name" value="GNAT"/>
    <property type="match status" value="1"/>
</dbReference>
<dbReference type="CDD" id="cd04301">
    <property type="entry name" value="NAT_SF"/>
    <property type="match status" value="1"/>
</dbReference>
<dbReference type="GO" id="GO:0016747">
    <property type="term" value="F:acyltransferase activity, transferring groups other than amino-acyl groups"/>
    <property type="evidence" value="ECO:0007669"/>
    <property type="project" value="InterPro"/>
</dbReference>
<dbReference type="InterPro" id="IPR016181">
    <property type="entry name" value="Acyl_CoA_acyltransferase"/>
</dbReference>